<reference evidence="1" key="2">
    <citation type="submission" date="2020-07" db="EMBL/GenBank/DDBJ databases">
        <authorList>
            <person name="Vera ALvarez R."/>
            <person name="Arias-Moreno D.M."/>
            <person name="Jimenez-Jacinto V."/>
            <person name="Jimenez-Bremont J.F."/>
            <person name="Swaminathan K."/>
            <person name="Moose S.P."/>
            <person name="Guerrero-Gonzalez M.L."/>
            <person name="Marino-Ramirez L."/>
            <person name="Landsman D."/>
            <person name="Rodriguez-Kessler M."/>
            <person name="Delgado-Sanchez P."/>
        </authorList>
    </citation>
    <scope>NUCLEOTIDE SEQUENCE</scope>
    <source>
        <tissue evidence="1">Cladode</tissue>
    </source>
</reference>
<dbReference type="EMBL" id="GISG01101849">
    <property type="protein sequence ID" value="MBA4636814.1"/>
    <property type="molecule type" value="Transcribed_RNA"/>
</dbReference>
<organism evidence="1">
    <name type="scientific">Opuntia streptacantha</name>
    <name type="common">Prickly pear cactus</name>
    <name type="synonym">Opuntia cardona</name>
    <dbReference type="NCBI Taxonomy" id="393608"/>
    <lineage>
        <taxon>Eukaryota</taxon>
        <taxon>Viridiplantae</taxon>
        <taxon>Streptophyta</taxon>
        <taxon>Embryophyta</taxon>
        <taxon>Tracheophyta</taxon>
        <taxon>Spermatophyta</taxon>
        <taxon>Magnoliopsida</taxon>
        <taxon>eudicotyledons</taxon>
        <taxon>Gunneridae</taxon>
        <taxon>Pentapetalae</taxon>
        <taxon>Caryophyllales</taxon>
        <taxon>Cactineae</taxon>
        <taxon>Cactaceae</taxon>
        <taxon>Opuntioideae</taxon>
        <taxon>Opuntia</taxon>
    </lineage>
</organism>
<dbReference type="AlphaFoldDB" id="A0A7C8Z8G5"/>
<sequence>MIPRKRRKKPPDLLLSSSESLIDSRSLVDLVFSGLSSCMRFRLILVPCFLFDYSAAAESAPTLGCSPNQPIGGVHQKVDWDKLPPPPSFDLGRLLFCYDDSAIRSQLLVAIEAISENCSSPWKDLDGSIGIPNPDRTPSFFLARNRFRSERLSWRKSDFVGTDLDIPLPGFPPEGDGAGSLTRFEFYSNLCAFQANNRFPVYTI</sequence>
<name>A0A7C8Z8G5_OPUST</name>
<reference evidence="1" key="1">
    <citation type="journal article" date="2013" name="J. Plant Res.">
        <title>Effect of fungi and light on seed germination of three Opuntia species from semiarid lands of central Mexico.</title>
        <authorList>
            <person name="Delgado-Sanchez P."/>
            <person name="Jimenez-Bremont J.F."/>
            <person name="Guerrero-Gonzalez Mde L."/>
            <person name="Flores J."/>
        </authorList>
    </citation>
    <scope>NUCLEOTIDE SEQUENCE</scope>
    <source>
        <tissue evidence="1">Cladode</tissue>
    </source>
</reference>
<accession>A0A7C8Z8G5</accession>
<proteinExistence type="predicted"/>
<protein>
    <submittedName>
        <fullName evidence="1">Uncharacterized protein</fullName>
    </submittedName>
</protein>
<evidence type="ECO:0000313" key="1">
    <source>
        <dbReference type="EMBL" id="MBA4636814.1"/>
    </source>
</evidence>